<accession>C4WT49</accession>
<proteinExistence type="evidence at transcript level"/>
<name>C4WT49_ACYPI</name>
<protein>
    <submittedName>
        <fullName evidence="2">ACYPI003526 protein</fullName>
    </submittedName>
</protein>
<reference evidence="2" key="1">
    <citation type="submission" date="2009-06" db="EMBL/GenBank/DDBJ databases">
        <title>A full-length cDNA resource of the pea aphid, Acyrthosiphon pisum.</title>
        <authorList>
            <person name="Shigenobu S."/>
            <person name="Nakabachi A."/>
            <person name="Richards S."/>
        </authorList>
    </citation>
    <scope>NUCLEOTIDE SEQUENCE</scope>
    <source>
        <strain evidence="2">LSR1</strain>
        <tissue evidence="2">Whole body</tissue>
    </source>
</reference>
<evidence type="ECO:0000313" key="2">
    <source>
        <dbReference type="EMBL" id="BAH71069.1"/>
    </source>
</evidence>
<feature type="compositionally biased region" description="Basic and acidic residues" evidence="1">
    <location>
        <begin position="1"/>
        <end position="10"/>
    </location>
</feature>
<evidence type="ECO:0000256" key="1">
    <source>
        <dbReference type="SAM" id="MobiDB-lite"/>
    </source>
</evidence>
<dbReference type="EMBL" id="AK340465">
    <property type="protein sequence ID" value="BAH71069.1"/>
    <property type="molecule type" value="mRNA"/>
</dbReference>
<dbReference type="OrthoDB" id="6623887at2759"/>
<feature type="compositionally biased region" description="Polar residues" evidence="1">
    <location>
        <begin position="12"/>
        <end position="27"/>
    </location>
</feature>
<dbReference type="AlphaFoldDB" id="C4WT49"/>
<feature type="compositionally biased region" description="Basic and acidic residues" evidence="1">
    <location>
        <begin position="61"/>
        <end position="77"/>
    </location>
</feature>
<sequence>MEVQTVEKKPNTGKQTVTATEETSSVAERTKEVTKDTANSHLEQKAKSVQSEESTKSVSESVEKLAQRWREKEDGNVPRRNSSRPRNPLRRAGSSSGPVITTTVPKQIEQ</sequence>
<organism evidence="2">
    <name type="scientific">Acyrthosiphon pisum</name>
    <name type="common">Pea aphid</name>
    <dbReference type="NCBI Taxonomy" id="7029"/>
    <lineage>
        <taxon>Eukaryota</taxon>
        <taxon>Metazoa</taxon>
        <taxon>Ecdysozoa</taxon>
        <taxon>Arthropoda</taxon>
        <taxon>Hexapoda</taxon>
        <taxon>Insecta</taxon>
        <taxon>Pterygota</taxon>
        <taxon>Neoptera</taxon>
        <taxon>Paraneoptera</taxon>
        <taxon>Hemiptera</taxon>
        <taxon>Sternorrhyncha</taxon>
        <taxon>Aphidomorpha</taxon>
        <taxon>Aphidoidea</taxon>
        <taxon>Aphididae</taxon>
        <taxon>Macrosiphini</taxon>
        <taxon>Acyrthosiphon</taxon>
    </lineage>
</organism>
<feature type="compositionally biased region" description="Low complexity" evidence="1">
    <location>
        <begin position="47"/>
        <end position="60"/>
    </location>
</feature>
<gene>
    <name evidence="2" type="primary">ACYPI003526</name>
</gene>
<feature type="region of interest" description="Disordered" evidence="1">
    <location>
        <begin position="1"/>
        <end position="110"/>
    </location>
</feature>
<feature type="compositionally biased region" description="Polar residues" evidence="1">
    <location>
        <begin position="93"/>
        <end position="110"/>
    </location>
</feature>